<feature type="compositionally biased region" description="Polar residues" evidence="1">
    <location>
        <begin position="100"/>
        <end position="124"/>
    </location>
</feature>
<feature type="region of interest" description="Disordered" evidence="1">
    <location>
        <begin position="136"/>
        <end position="280"/>
    </location>
</feature>
<keyword evidence="3" id="KW-1185">Reference proteome</keyword>
<organism evidence="2 3">
    <name type="scientific">Kwoniella pini CBS 10737</name>
    <dbReference type="NCBI Taxonomy" id="1296096"/>
    <lineage>
        <taxon>Eukaryota</taxon>
        <taxon>Fungi</taxon>
        <taxon>Dikarya</taxon>
        <taxon>Basidiomycota</taxon>
        <taxon>Agaricomycotina</taxon>
        <taxon>Tremellomycetes</taxon>
        <taxon>Tremellales</taxon>
        <taxon>Cryptococcaceae</taxon>
        <taxon>Kwoniella</taxon>
    </lineage>
</organism>
<sequence>MPVTKKKGSLFAIYADTPDKSSSSASSSSSSLSIKTSKTGTTSPSKRSSSSSRKALTSLQPKALESTKTENKGKSVSLQDENSKSKISTSDLLPLKSKLSEFTNKSHTHSHSAPTKNRTKSSIQIFNDENSISVKTSRKIPTTTLKSSINTITSSPKSRKSAPTPLATSHNQSTKRTRDLLSPLPILDVSSSSGASHPRPKDKFENRLNDLNESPLKRNKISPSQSRNTIQQGIEINDKENIPPVFSPDSSNDSPASRTRSKIRSLTLSSGQSPLSSRIQSSRKEINKFGELIGDGKSTLTLKKGRELSGLLQQDLDQNLENTIKILQPSPTKKSGKSTSTTIKDIDMLGDVSEAYGAERNNEPEGFKTQRVSISGI</sequence>
<reference evidence="2" key="2">
    <citation type="submission" date="2024-02" db="EMBL/GenBank/DDBJ databases">
        <title>Comparative genomics of Cryptococcus and Kwoniella reveals pathogenesis evolution and contrasting modes of karyotype evolution via chromosome fusion or intercentromeric recombination.</title>
        <authorList>
            <person name="Coelho M.A."/>
            <person name="David-Palma M."/>
            <person name="Shea T."/>
            <person name="Bowers K."/>
            <person name="McGinley-Smith S."/>
            <person name="Mohammad A.W."/>
            <person name="Gnirke A."/>
            <person name="Yurkov A.M."/>
            <person name="Nowrousian M."/>
            <person name="Sun S."/>
            <person name="Cuomo C.A."/>
            <person name="Heitman J."/>
        </authorList>
    </citation>
    <scope>NUCLEOTIDE SEQUENCE</scope>
    <source>
        <strain evidence="2">CBS 10737</strain>
    </source>
</reference>
<feature type="compositionally biased region" description="Polar residues" evidence="1">
    <location>
        <begin position="221"/>
        <end position="234"/>
    </location>
</feature>
<dbReference type="KEGG" id="kpin:30169868"/>
<dbReference type="RefSeq" id="XP_019013432.2">
    <property type="nucleotide sequence ID" value="XM_019153271.2"/>
</dbReference>
<evidence type="ECO:0000313" key="3">
    <source>
        <dbReference type="Proteomes" id="UP000094020"/>
    </source>
</evidence>
<dbReference type="AlphaFoldDB" id="A0AAJ8L4T1"/>
<feature type="region of interest" description="Disordered" evidence="1">
    <location>
        <begin position="358"/>
        <end position="377"/>
    </location>
</feature>
<feature type="compositionally biased region" description="Polar residues" evidence="1">
    <location>
        <begin position="248"/>
        <end position="280"/>
    </location>
</feature>
<dbReference type="Proteomes" id="UP000094020">
    <property type="component" value="Chromosome 4"/>
</dbReference>
<gene>
    <name evidence="2" type="ORF">I206_103497</name>
</gene>
<evidence type="ECO:0000313" key="2">
    <source>
        <dbReference type="EMBL" id="WWC69555.1"/>
    </source>
</evidence>
<protein>
    <submittedName>
        <fullName evidence="2">Uncharacterized protein</fullName>
    </submittedName>
</protein>
<reference evidence="2" key="1">
    <citation type="submission" date="2013-07" db="EMBL/GenBank/DDBJ databases">
        <authorList>
            <consortium name="The Broad Institute Genome Sequencing Platform"/>
            <person name="Cuomo C."/>
            <person name="Litvintseva A."/>
            <person name="Chen Y."/>
            <person name="Heitman J."/>
            <person name="Sun S."/>
            <person name="Springer D."/>
            <person name="Dromer F."/>
            <person name="Young S.K."/>
            <person name="Zeng Q."/>
            <person name="Gargeya S."/>
            <person name="Fitzgerald M."/>
            <person name="Abouelleil A."/>
            <person name="Alvarado L."/>
            <person name="Berlin A.M."/>
            <person name="Chapman S.B."/>
            <person name="Dewar J."/>
            <person name="Goldberg J."/>
            <person name="Griggs A."/>
            <person name="Gujja S."/>
            <person name="Hansen M."/>
            <person name="Howarth C."/>
            <person name="Imamovic A."/>
            <person name="Larimer J."/>
            <person name="McCowan C."/>
            <person name="Murphy C."/>
            <person name="Pearson M."/>
            <person name="Priest M."/>
            <person name="Roberts A."/>
            <person name="Saif S."/>
            <person name="Shea T."/>
            <person name="Sykes S."/>
            <person name="Wortman J."/>
            <person name="Nusbaum C."/>
            <person name="Birren B."/>
        </authorList>
    </citation>
    <scope>NUCLEOTIDE SEQUENCE</scope>
    <source>
        <strain evidence="2">CBS 10737</strain>
    </source>
</reference>
<dbReference type="GeneID" id="30169868"/>
<evidence type="ECO:0000256" key="1">
    <source>
        <dbReference type="SAM" id="MobiDB-lite"/>
    </source>
</evidence>
<dbReference type="EMBL" id="CP144522">
    <property type="protein sequence ID" value="WWC69555.1"/>
    <property type="molecule type" value="Genomic_DNA"/>
</dbReference>
<name>A0AAJ8L4T1_9TREE</name>
<feature type="compositionally biased region" description="Basic and acidic residues" evidence="1">
    <location>
        <begin position="199"/>
        <end position="210"/>
    </location>
</feature>
<feature type="compositionally biased region" description="Polar residues" evidence="1">
    <location>
        <begin position="74"/>
        <end position="91"/>
    </location>
</feature>
<accession>A0AAJ8L4T1</accession>
<feature type="compositionally biased region" description="Low complexity" evidence="1">
    <location>
        <begin position="20"/>
        <end position="58"/>
    </location>
</feature>
<proteinExistence type="predicted"/>
<feature type="compositionally biased region" description="Polar residues" evidence="1">
    <location>
        <begin position="136"/>
        <end position="156"/>
    </location>
</feature>
<feature type="region of interest" description="Disordered" evidence="1">
    <location>
        <begin position="1"/>
        <end position="124"/>
    </location>
</feature>